<reference evidence="1 2" key="1">
    <citation type="journal article" date="2012" name="Science">
        <title>The Paleozoic origin of enzymatic lignin decomposition reconstructed from 31 fungal genomes.</title>
        <authorList>
            <person name="Floudas D."/>
            <person name="Binder M."/>
            <person name="Riley R."/>
            <person name="Barry K."/>
            <person name="Blanchette R.A."/>
            <person name="Henrissat B."/>
            <person name="Martinez A.T."/>
            <person name="Otillar R."/>
            <person name="Spatafora J.W."/>
            <person name="Yadav J.S."/>
            <person name="Aerts A."/>
            <person name="Benoit I."/>
            <person name="Boyd A."/>
            <person name="Carlson A."/>
            <person name="Copeland A."/>
            <person name="Coutinho P.M."/>
            <person name="de Vries R.P."/>
            <person name="Ferreira P."/>
            <person name="Findley K."/>
            <person name="Foster B."/>
            <person name="Gaskell J."/>
            <person name="Glotzer D."/>
            <person name="Gorecki P."/>
            <person name="Heitman J."/>
            <person name="Hesse C."/>
            <person name="Hori C."/>
            <person name="Igarashi K."/>
            <person name="Jurgens J.A."/>
            <person name="Kallen N."/>
            <person name="Kersten P."/>
            <person name="Kohler A."/>
            <person name="Kuees U."/>
            <person name="Kumar T.K.A."/>
            <person name="Kuo A."/>
            <person name="LaButti K."/>
            <person name="Larrondo L.F."/>
            <person name="Lindquist E."/>
            <person name="Ling A."/>
            <person name="Lombard V."/>
            <person name="Lucas S."/>
            <person name="Lundell T."/>
            <person name="Martin R."/>
            <person name="McLaughlin D.J."/>
            <person name="Morgenstern I."/>
            <person name="Morin E."/>
            <person name="Murat C."/>
            <person name="Nagy L.G."/>
            <person name="Nolan M."/>
            <person name="Ohm R.A."/>
            <person name="Patyshakuliyeva A."/>
            <person name="Rokas A."/>
            <person name="Ruiz-Duenas F.J."/>
            <person name="Sabat G."/>
            <person name="Salamov A."/>
            <person name="Samejima M."/>
            <person name="Schmutz J."/>
            <person name="Slot J.C."/>
            <person name="St John F."/>
            <person name="Stenlid J."/>
            <person name="Sun H."/>
            <person name="Sun S."/>
            <person name="Syed K."/>
            <person name="Tsang A."/>
            <person name="Wiebenga A."/>
            <person name="Young D."/>
            <person name="Pisabarro A."/>
            <person name="Eastwood D.C."/>
            <person name="Martin F."/>
            <person name="Cullen D."/>
            <person name="Grigoriev I.V."/>
            <person name="Hibbett D.S."/>
        </authorList>
    </citation>
    <scope>NUCLEOTIDE SEQUENCE [LARGE SCALE GENOMIC DNA]</scope>
    <source>
        <strain evidence="1 2">DJM-731 SS1</strain>
    </source>
</reference>
<protein>
    <submittedName>
        <fullName evidence="1">Uncharacterized protein</fullName>
    </submittedName>
</protein>
<evidence type="ECO:0000313" key="2">
    <source>
        <dbReference type="Proteomes" id="UP000030653"/>
    </source>
</evidence>
<gene>
    <name evidence="1" type="ORF">DACRYDRAFT_105339</name>
</gene>
<dbReference type="Proteomes" id="UP000030653">
    <property type="component" value="Unassembled WGS sequence"/>
</dbReference>
<dbReference type="HOGENOM" id="CLU_1488966_0_0_1"/>
<dbReference type="EMBL" id="JH795858">
    <property type="protein sequence ID" value="EJU04275.1"/>
    <property type="molecule type" value="Genomic_DNA"/>
</dbReference>
<organism evidence="1 2">
    <name type="scientific">Dacryopinax primogenitus (strain DJM 731)</name>
    <name type="common">Brown rot fungus</name>
    <dbReference type="NCBI Taxonomy" id="1858805"/>
    <lineage>
        <taxon>Eukaryota</taxon>
        <taxon>Fungi</taxon>
        <taxon>Dikarya</taxon>
        <taxon>Basidiomycota</taxon>
        <taxon>Agaricomycotina</taxon>
        <taxon>Dacrymycetes</taxon>
        <taxon>Dacrymycetales</taxon>
        <taxon>Dacrymycetaceae</taxon>
        <taxon>Dacryopinax</taxon>
    </lineage>
</organism>
<proteinExistence type="predicted"/>
<sequence length="181" mass="20236">MASTITTSSILHCRAGEGQNIAKAQRKAGKSPCFPPGTRTGGNQDMQLKWAILNVYAMIDEEEGDTGDWTKDKEIMVGLMDPTKRIHTMPLEEVLGKPGMDDGFLHGLIEEMAANGEFLEEEFRTNRRLKNKQFEVAGIHGWAADEVTGELMYAITWKGKTLAHDVRDCLNKTGFWFMLSL</sequence>
<keyword evidence="2" id="KW-1185">Reference proteome</keyword>
<dbReference type="AlphaFoldDB" id="M5G811"/>
<accession>M5G811</accession>
<evidence type="ECO:0000313" key="1">
    <source>
        <dbReference type="EMBL" id="EJU04275.1"/>
    </source>
</evidence>
<dbReference type="GeneID" id="63683140"/>
<name>M5G811_DACPD</name>
<dbReference type="RefSeq" id="XP_040631169.1">
    <property type="nucleotide sequence ID" value="XM_040768078.1"/>
</dbReference>